<evidence type="ECO:0000313" key="1">
    <source>
        <dbReference type="EMBL" id="SJZ33193.1"/>
    </source>
</evidence>
<dbReference type="AlphaFoldDB" id="A0A1T4KR72"/>
<name>A0A1T4KR72_TREPO</name>
<evidence type="ECO:0000313" key="2">
    <source>
        <dbReference type="EMBL" id="SJZ44921.1"/>
    </source>
</evidence>
<dbReference type="EMBL" id="FUWG01000008">
    <property type="protein sequence ID" value="SJZ44921.1"/>
    <property type="molecule type" value="Genomic_DNA"/>
</dbReference>
<feature type="non-terminal residue" evidence="2">
    <location>
        <position position="64"/>
    </location>
</feature>
<protein>
    <submittedName>
        <fullName evidence="2">Uncharacterized protein</fullName>
    </submittedName>
</protein>
<dbReference type="Proteomes" id="UP000190423">
    <property type="component" value="Unassembled WGS sequence"/>
</dbReference>
<keyword evidence="3" id="KW-1185">Reference proteome</keyword>
<dbReference type="EMBL" id="FUWG01000005">
    <property type="protein sequence ID" value="SJZ33193.1"/>
    <property type="molecule type" value="Genomic_DNA"/>
</dbReference>
<gene>
    <name evidence="1" type="ORF">SAMN02745149_00752</name>
    <name evidence="2" type="ORF">SAMN02745149_01293</name>
</gene>
<reference evidence="2 3" key="1">
    <citation type="submission" date="2017-02" db="EMBL/GenBank/DDBJ databases">
        <authorList>
            <person name="Peterson S.W."/>
        </authorList>
    </citation>
    <scope>NUCLEOTIDE SEQUENCE [LARGE SCALE GENOMIC DNA]</scope>
    <source>
        <strain evidence="2 3">ATCC BAA-908</strain>
    </source>
</reference>
<dbReference type="STRING" id="261392.SAMN02745149_00752"/>
<accession>A0A1T4KR72</accession>
<proteinExistence type="predicted"/>
<sequence length="64" mass="7370">MKNDNDFTVSLTQALQDMKMEQGDCFDLAKVNLSELERRTGISRAKLRRLKSNNFKEKPHALMG</sequence>
<evidence type="ECO:0000313" key="3">
    <source>
        <dbReference type="Proteomes" id="UP000190423"/>
    </source>
</evidence>
<organism evidence="2 3">
    <name type="scientific">Treponema porcinum</name>
    <dbReference type="NCBI Taxonomy" id="261392"/>
    <lineage>
        <taxon>Bacteria</taxon>
        <taxon>Pseudomonadati</taxon>
        <taxon>Spirochaetota</taxon>
        <taxon>Spirochaetia</taxon>
        <taxon>Spirochaetales</taxon>
        <taxon>Treponemataceae</taxon>
        <taxon>Treponema</taxon>
    </lineage>
</organism>